<proteinExistence type="predicted"/>
<dbReference type="AlphaFoldDB" id="A0A6L6PW37"/>
<protein>
    <submittedName>
        <fullName evidence="2">YHS domain protein</fullName>
    </submittedName>
</protein>
<feature type="signal peptide" evidence="1">
    <location>
        <begin position="1"/>
        <end position="24"/>
    </location>
</feature>
<dbReference type="OrthoDB" id="344729at2"/>
<evidence type="ECO:0000256" key="1">
    <source>
        <dbReference type="SAM" id="SignalP"/>
    </source>
</evidence>
<keyword evidence="1" id="KW-0732">Signal</keyword>
<dbReference type="EMBL" id="WNLA01000002">
    <property type="protein sequence ID" value="MTW01680.1"/>
    <property type="molecule type" value="Genomic_DNA"/>
</dbReference>
<evidence type="ECO:0000313" key="2">
    <source>
        <dbReference type="EMBL" id="MTW01680.1"/>
    </source>
</evidence>
<gene>
    <name evidence="2" type="ORF">GM668_06210</name>
</gene>
<organism evidence="2 3">
    <name type="scientific">Pseudoduganella ginsengisoli</name>
    <dbReference type="NCBI Taxonomy" id="1462440"/>
    <lineage>
        <taxon>Bacteria</taxon>
        <taxon>Pseudomonadati</taxon>
        <taxon>Pseudomonadota</taxon>
        <taxon>Betaproteobacteria</taxon>
        <taxon>Burkholderiales</taxon>
        <taxon>Oxalobacteraceae</taxon>
        <taxon>Telluria group</taxon>
        <taxon>Pseudoduganella</taxon>
    </lineage>
</organism>
<feature type="chain" id="PRO_5026903296" evidence="1">
    <location>
        <begin position="25"/>
        <end position="152"/>
    </location>
</feature>
<comment type="caution">
    <text evidence="2">The sequence shown here is derived from an EMBL/GenBank/DDBJ whole genome shotgun (WGS) entry which is preliminary data.</text>
</comment>
<reference evidence="2 3" key="1">
    <citation type="submission" date="2019-11" db="EMBL/GenBank/DDBJ databases">
        <title>Type strains purchased from KCTC, JCM and DSMZ.</title>
        <authorList>
            <person name="Lu H."/>
        </authorList>
    </citation>
    <scope>NUCLEOTIDE SEQUENCE [LARGE SCALE GENOMIC DNA]</scope>
    <source>
        <strain evidence="2 3">KCTC 42409</strain>
    </source>
</reference>
<evidence type="ECO:0000313" key="3">
    <source>
        <dbReference type="Proteomes" id="UP000484015"/>
    </source>
</evidence>
<keyword evidence="3" id="KW-1185">Reference proteome</keyword>
<dbReference type="NCBIfam" id="NF041384">
    <property type="entry name" value="YHS_seleno_dom"/>
    <property type="match status" value="1"/>
</dbReference>
<dbReference type="Proteomes" id="UP000484015">
    <property type="component" value="Unassembled WGS sequence"/>
</dbReference>
<dbReference type="RefSeq" id="WP_155438059.1">
    <property type="nucleotide sequence ID" value="NZ_WNLA01000002.1"/>
</dbReference>
<accession>A0A6L6PW37</accession>
<sequence>MNNLKSLMAAGATLLSLGAGAAHADAPRDNVVGAGGYDLTSYFTQEKPQRGNGHHTAVVNGVTYLFATDDNKKMFEANAAKYLPQYGGYCAYGASVGKKFVADPDVYDIVDGKLYLNLDSKIRAIWSQDIAGRIKAANDNWKTVAAKQPSEL</sequence>
<name>A0A6L6PW37_9BURK</name>